<accession>A0A1B0C9C0</accession>
<organism evidence="1 2">
    <name type="scientific">Lutzomyia longipalpis</name>
    <name type="common">Sand fly</name>
    <dbReference type="NCBI Taxonomy" id="7200"/>
    <lineage>
        <taxon>Eukaryota</taxon>
        <taxon>Metazoa</taxon>
        <taxon>Ecdysozoa</taxon>
        <taxon>Arthropoda</taxon>
        <taxon>Hexapoda</taxon>
        <taxon>Insecta</taxon>
        <taxon>Pterygota</taxon>
        <taxon>Neoptera</taxon>
        <taxon>Endopterygota</taxon>
        <taxon>Diptera</taxon>
        <taxon>Nematocera</taxon>
        <taxon>Psychodoidea</taxon>
        <taxon>Psychodidae</taxon>
        <taxon>Lutzomyia</taxon>
        <taxon>Lutzomyia</taxon>
    </lineage>
</organism>
<dbReference type="VEuPathDB" id="VectorBase:LLOJ000542"/>
<evidence type="ECO:0000313" key="2">
    <source>
        <dbReference type="Proteomes" id="UP000092461"/>
    </source>
</evidence>
<proteinExistence type="predicted"/>
<reference evidence="1" key="1">
    <citation type="submission" date="2020-05" db="UniProtKB">
        <authorList>
            <consortium name="EnsemblMetazoa"/>
        </authorList>
    </citation>
    <scope>IDENTIFICATION</scope>
    <source>
        <strain evidence="1">Jacobina</strain>
    </source>
</reference>
<dbReference type="AlphaFoldDB" id="A0A1B0C9C0"/>
<sequence length="16" mass="1994">MICHRLIPRHKMQFPS</sequence>
<dbReference type="EMBL" id="AJWK01002163">
    <property type="status" value="NOT_ANNOTATED_CDS"/>
    <property type="molecule type" value="Genomic_DNA"/>
</dbReference>
<dbReference type="Proteomes" id="UP000092461">
    <property type="component" value="Unassembled WGS sequence"/>
</dbReference>
<dbReference type="EnsemblMetazoa" id="LLOJ000542-RA">
    <property type="protein sequence ID" value="LLOJ000542-PA"/>
    <property type="gene ID" value="LLOJ000542"/>
</dbReference>
<keyword evidence="2" id="KW-1185">Reference proteome</keyword>
<name>A0A1B0C9C0_LUTLO</name>
<protein>
    <submittedName>
        <fullName evidence="1">Uncharacterized protein</fullName>
    </submittedName>
</protein>
<evidence type="ECO:0000313" key="1">
    <source>
        <dbReference type="EnsemblMetazoa" id="LLOJ000542-PA"/>
    </source>
</evidence>